<dbReference type="InterPro" id="IPR052022">
    <property type="entry name" value="26kDa_periplasmic_antigen"/>
</dbReference>
<dbReference type="InterPro" id="IPR016907">
    <property type="entry name" value="UCP029033"/>
</dbReference>
<sequence>MRGSTLLLALVILVAVAAGTAAGGWSVGKGLERFRMADRTVVVKGLAEAQVKSDYASWLLTFRRADNDFGAVQRALSADREKVVAFLKDQGFTNEEVEVRPLQVQDVYSREYAAADQPFRYTGTGQVLVKTPRVDLVAAAALGVDPLIQEGLVIEGGMGPQYQLRGFNDHKSPLLEEATNNAREQAEKFASDAGASLGPLKYANQGVIQIFGEGVDYDDPSSQVKRLRVVSTFEYQLR</sequence>
<gene>
    <name evidence="1" type="ORF">CJP73_11925</name>
</gene>
<dbReference type="EMBL" id="NQYH01000011">
    <property type="protein sequence ID" value="RIY40050.1"/>
    <property type="molecule type" value="Genomic_DNA"/>
</dbReference>
<name>A0A3A1YT02_9BURK</name>
<dbReference type="Gene3D" id="3.30.110.170">
    <property type="entry name" value="Protein of unknown function (DUF541), domain 1"/>
    <property type="match status" value="1"/>
</dbReference>
<comment type="caution">
    <text evidence="1">The sequence shown here is derived from an EMBL/GenBank/DDBJ whole genome shotgun (WGS) entry which is preliminary data.</text>
</comment>
<organism evidence="1 2">
    <name type="scientific">Neopusillimonas maritima</name>
    <dbReference type="NCBI Taxonomy" id="2026239"/>
    <lineage>
        <taxon>Bacteria</taxon>
        <taxon>Pseudomonadati</taxon>
        <taxon>Pseudomonadota</taxon>
        <taxon>Betaproteobacteria</taxon>
        <taxon>Burkholderiales</taxon>
        <taxon>Alcaligenaceae</taxon>
        <taxon>Neopusillimonas</taxon>
    </lineage>
</organism>
<dbReference type="PIRSF" id="PIRSF029033">
    <property type="entry name" value="UCP029033"/>
    <property type="match status" value="1"/>
</dbReference>
<dbReference type="RefSeq" id="WP_119516596.1">
    <property type="nucleotide sequence ID" value="NZ_NQYH01000011.1"/>
</dbReference>
<dbReference type="Proteomes" id="UP000266206">
    <property type="component" value="Unassembled WGS sequence"/>
</dbReference>
<reference evidence="1 2" key="1">
    <citation type="submission" date="2017-08" db="EMBL/GenBank/DDBJ databases">
        <title>Pusillimonas indicus sp. nov., a member of the family Alcaligenaceae isolated from surface seawater.</title>
        <authorList>
            <person name="Li J."/>
        </authorList>
    </citation>
    <scope>NUCLEOTIDE SEQUENCE [LARGE SCALE GENOMIC DNA]</scope>
    <source>
        <strain evidence="1 2">L52-1-41</strain>
    </source>
</reference>
<dbReference type="Gene3D" id="3.30.70.2970">
    <property type="entry name" value="Protein of unknown function (DUF541), domain 2"/>
    <property type="match status" value="1"/>
</dbReference>
<dbReference type="PANTHER" id="PTHR34387:SF2">
    <property type="entry name" value="SLR1258 PROTEIN"/>
    <property type="match status" value="1"/>
</dbReference>
<dbReference type="OrthoDB" id="9806540at2"/>
<proteinExistence type="predicted"/>
<evidence type="ECO:0000313" key="2">
    <source>
        <dbReference type="Proteomes" id="UP000266206"/>
    </source>
</evidence>
<evidence type="ECO:0000313" key="1">
    <source>
        <dbReference type="EMBL" id="RIY40050.1"/>
    </source>
</evidence>
<dbReference type="GO" id="GO:0006974">
    <property type="term" value="P:DNA damage response"/>
    <property type="evidence" value="ECO:0007669"/>
    <property type="project" value="TreeGrafter"/>
</dbReference>
<dbReference type="PANTHER" id="PTHR34387">
    <property type="entry name" value="SLR1258 PROTEIN"/>
    <property type="match status" value="1"/>
</dbReference>
<dbReference type="AlphaFoldDB" id="A0A3A1YT02"/>
<dbReference type="InterPro" id="IPR007497">
    <property type="entry name" value="SIMPL/DUF541"/>
</dbReference>
<dbReference type="Pfam" id="PF04402">
    <property type="entry name" value="SIMPL"/>
    <property type="match status" value="1"/>
</dbReference>
<protein>
    <submittedName>
        <fullName evidence="1">SIMPL domain-containing protein</fullName>
    </submittedName>
</protein>
<accession>A0A3A1YT02</accession>